<sequence length="570" mass="61877">MSSLADICTVAKVQAALPANGTLLGINLLPSTVTANAVYNASSSSSFMKRDDAGSTYCNVTVSYQHTGTSDNVVLWYTFPAPDAFANRLYMAGGAGYTLSTNDPTGGLEYGAVSGSSDVGYGGFDSVTLDEVVLNGNGSINWDNVNMFSFQAWGETTMVGQALTTALYGLGDSKLYTYFEGCSDGGREAMSQAQRYGELYDGIVAGAPAFHHAQQQVNHLTSAVTELVQGYVAPPCEMQKIANATIAACDPLDGRVDGVVSRSDLCRLHFDLDSLLGEAYYCAAQESSSLGFGFSKRQAGSSTSSYVPAQSGNVTAEAIKLAKRLYDGLLNSNGEQVFYGWQTATAFEDAAPTWDNDTESWEVSPPSTGGTFVTKFVERVEIDNLATLDGVTYDQLYTWMHAGFEAYYSSLQTGFADLTSLQAHGGKLLHFHGESDPSVPPPSSVRYYEAVRNAMYPDSSPNNAPELRDFYQFYFVPGAAHCGTNQYQPGPYPADNMQTLINWVESGVKPERLNATVTTGTFEGEVQRLCQWPTRPIWNSNTTNSFDCVYDQASYESWMWDLNAWKIPIY</sequence>
<comment type="similarity">
    <text evidence="1 8">Belongs to the tannase family.</text>
</comment>
<keyword evidence="10" id="KW-1185">Reference proteome</keyword>
<evidence type="ECO:0000256" key="6">
    <source>
        <dbReference type="ARBA" id="ARBA00022837"/>
    </source>
</evidence>
<evidence type="ECO:0000256" key="5">
    <source>
        <dbReference type="ARBA" id="ARBA00022801"/>
    </source>
</evidence>
<dbReference type="OrthoDB" id="3039123at2759"/>
<dbReference type="InterPro" id="IPR029058">
    <property type="entry name" value="AB_hydrolase_fold"/>
</dbReference>
<dbReference type="GO" id="GO:0046872">
    <property type="term" value="F:metal ion binding"/>
    <property type="evidence" value="ECO:0007669"/>
    <property type="project" value="UniProtKB-KW"/>
</dbReference>
<keyword evidence="2" id="KW-0719">Serine esterase</keyword>
<evidence type="ECO:0000256" key="7">
    <source>
        <dbReference type="ARBA" id="ARBA00023157"/>
    </source>
</evidence>
<dbReference type="InParanoid" id="A0A2T2ZWY5"/>
<evidence type="ECO:0000256" key="8">
    <source>
        <dbReference type="RuleBase" id="RU361238"/>
    </source>
</evidence>
<dbReference type="Pfam" id="PF07519">
    <property type="entry name" value="Tannase"/>
    <property type="match status" value="1"/>
</dbReference>
<evidence type="ECO:0000256" key="2">
    <source>
        <dbReference type="ARBA" id="ARBA00022487"/>
    </source>
</evidence>
<keyword evidence="3" id="KW-0479">Metal-binding</keyword>
<dbReference type="EC" id="3.1.1.-" evidence="8"/>
<gene>
    <name evidence="9" type="ORF">BD289DRAFT_116432</name>
</gene>
<reference evidence="9 10" key="1">
    <citation type="journal article" date="2018" name="Mycol. Prog.">
        <title>Coniella lustricola, a new species from submerged detritus.</title>
        <authorList>
            <person name="Raudabaugh D.B."/>
            <person name="Iturriaga T."/>
            <person name="Carver A."/>
            <person name="Mondo S."/>
            <person name="Pangilinan J."/>
            <person name="Lipzen A."/>
            <person name="He G."/>
            <person name="Amirebrahimi M."/>
            <person name="Grigoriev I.V."/>
            <person name="Miller A.N."/>
        </authorList>
    </citation>
    <scope>NUCLEOTIDE SEQUENCE [LARGE SCALE GENOMIC DNA]</scope>
    <source>
        <strain evidence="9 10">B22-T-1</strain>
    </source>
</reference>
<protein>
    <recommendedName>
        <fullName evidence="8">Carboxylic ester hydrolase</fullName>
        <ecNumber evidence="8">3.1.1.-</ecNumber>
    </recommendedName>
</protein>
<dbReference type="SUPFAM" id="SSF53474">
    <property type="entry name" value="alpha/beta-Hydrolases"/>
    <property type="match status" value="1"/>
</dbReference>
<dbReference type="AlphaFoldDB" id="A0A2T2ZWY5"/>
<accession>A0A2T2ZWY5</accession>
<dbReference type="EMBL" id="KZ678596">
    <property type="protein sequence ID" value="PSR78706.1"/>
    <property type="molecule type" value="Genomic_DNA"/>
</dbReference>
<organism evidence="9 10">
    <name type="scientific">Coniella lustricola</name>
    <dbReference type="NCBI Taxonomy" id="2025994"/>
    <lineage>
        <taxon>Eukaryota</taxon>
        <taxon>Fungi</taxon>
        <taxon>Dikarya</taxon>
        <taxon>Ascomycota</taxon>
        <taxon>Pezizomycotina</taxon>
        <taxon>Sordariomycetes</taxon>
        <taxon>Sordariomycetidae</taxon>
        <taxon>Diaporthales</taxon>
        <taxon>Schizoparmaceae</taxon>
        <taxon>Coniella</taxon>
    </lineage>
</organism>
<keyword evidence="4" id="KW-0732">Signal</keyword>
<dbReference type="PANTHER" id="PTHR33938">
    <property type="entry name" value="FERULOYL ESTERASE B-RELATED"/>
    <property type="match status" value="1"/>
</dbReference>
<evidence type="ECO:0000256" key="3">
    <source>
        <dbReference type="ARBA" id="ARBA00022723"/>
    </source>
</evidence>
<keyword evidence="6" id="KW-0106">Calcium</keyword>
<evidence type="ECO:0000313" key="9">
    <source>
        <dbReference type="EMBL" id="PSR78706.1"/>
    </source>
</evidence>
<name>A0A2T2ZWY5_9PEZI</name>
<evidence type="ECO:0000256" key="4">
    <source>
        <dbReference type="ARBA" id="ARBA00022729"/>
    </source>
</evidence>
<dbReference type="GO" id="GO:0030600">
    <property type="term" value="F:feruloyl esterase activity"/>
    <property type="evidence" value="ECO:0007669"/>
    <property type="project" value="UniProtKB-ARBA"/>
</dbReference>
<dbReference type="PANTHER" id="PTHR33938:SF7">
    <property type="entry name" value="CARBOXYLIC ESTER HYDROLASE"/>
    <property type="match status" value="1"/>
</dbReference>
<keyword evidence="5 8" id="KW-0378">Hydrolase</keyword>
<dbReference type="Proteomes" id="UP000241462">
    <property type="component" value="Unassembled WGS sequence"/>
</dbReference>
<keyword evidence="7" id="KW-1015">Disulfide bond</keyword>
<proteinExistence type="inferred from homology"/>
<evidence type="ECO:0000256" key="1">
    <source>
        <dbReference type="ARBA" id="ARBA00006249"/>
    </source>
</evidence>
<evidence type="ECO:0000313" key="10">
    <source>
        <dbReference type="Proteomes" id="UP000241462"/>
    </source>
</evidence>
<dbReference type="InterPro" id="IPR011118">
    <property type="entry name" value="Tannase/feruloyl_esterase"/>
</dbReference>